<evidence type="ECO:0000313" key="2">
    <source>
        <dbReference type="EMBL" id="QEN01012.1"/>
    </source>
</evidence>
<dbReference type="Proteomes" id="UP001549111">
    <property type="component" value="Unassembled WGS sequence"/>
</dbReference>
<dbReference type="EMBL" id="JBEPLS010000001">
    <property type="protein sequence ID" value="MET3602622.1"/>
    <property type="molecule type" value="Genomic_DNA"/>
</dbReference>
<dbReference type="AlphaFoldDB" id="A0A5C1Q4I9"/>
<dbReference type="Proteomes" id="UP000323522">
    <property type="component" value="Chromosome"/>
</dbReference>
<evidence type="ECO:0000313" key="4">
    <source>
        <dbReference type="Proteomes" id="UP001549111"/>
    </source>
</evidence>
<proteinExistence type="predicted"/>
<protein>
    <recommendedName>
        <fullName evidence="5">ArsR family transcriptional regulator</fullName>
    </recommendedName>
</protein>
<reference evidence="1 4" key="2">
    <citation type="submission" date="2024-06" db="EMBL/GenBank/DDBJ databases">
        <title>Genomic Encyclopedia of Type Strains, Phase IV (KMG-IV): sequencing the most valuable type-strain genomes for metagenomic binning, comparative biology and taxonomic classification.</title>
        <authorList>
            <person name="Goeker M."/>
        </authorList>
    </citation>
    <scope>NUCLEOTIDE SEQUENCE [LARGE SCALE GENOMIC DNA]</scope>
    <source>
        <strain evidence="1 4">D-501</strain>
    </source>
</reference>
<accession>A0A5C1Q4I9</accession>
<dbReference type="OrthoDB" id="9768354at2"/>
<sequence>MPILALDALQDPARAELMALAAPVAVRPRVEAALLRDTILRLCSGRSLGLQVLAQLLQREPDHLRRRTLAAMVRQGLLRADPCSPLDPRLVYSSADPVLTS</sequence>
<keyword evidence="4" id="KW-1185">Reference proteome</keyword>
<gene>
    <name evidence="1" type="ORF">ABIC99_000398</name>
    <name evidence="2" type="ORF">EWH46_09655</name>
</gene>
<dbReference type="RefSeq" id="WP_149503719.1">
    <property type="nucleotide sequence ID" value="NZ_CP035708.1"/>
</dbReference>
<dbReference type="EMBL" id="CP035708">
    <property type="protein sequence ID" value="QEN01012.1"/>
    <property type="molecule type" value="Genomic_DNA"/>
</dbReference>
<dbReference type="KEGG" id="snn:EWH46_09655"/>
<organism evidence="2 3">
    <name type="scientific">Sphaerotilus sulfidivorans</name>
    <dbReference type="NCBI Taxonomy" id="639200"/>
    <lineage>
        <taxon>Bacteria</taxon>
        <taxon>Pseudomonadati</taxon>
        <taxon>Pseudomonadota</taxon>
        <taxon>Betaproteobacteria</taxon>
        <taxon>Burkholderiales</taxon>
        <taxon>Sphaerotilaceae</taxon>
        <taxon>Sphaerotilus</taxon>
    </lineage>
</organism>
<name>A0A5C1Q4I9_9BURK</name>
<evidence type="ECO:0000313" key="3">
    <source>
        <dbReference type="Proteomes" id="UP000323522"/>
    </source>
</evidence>
<reference evidence="2 3" key="1">
    <citation type="submission" date="2019-02" db="EMBL/GenBank/DDBJ databases">
        <title>Complete Genome Sequence and Methylome Analysis of Sphaerotilus natans subsp. sulfidivorans D-507.</title>
        <authorList>
            <person name="Fomenkov A."/>
            <person name="Gridneva E."/>
            <person name="Smolyakov D."/>
            <person name="Dubinina G."/>
            <person name="Vincze T."/>
            <person name="Grabovich M."/>
            <person name="Roberts R.J."/>
        </authorList>
    </citation>
    <scope>NUCLEOTIDE SEQUENCE [LARGE SCALE GENOMIC DNA]</scope>
    <source>
        <strain evidence="2 3">D-507</strain>
    </source>
</reference>
<evidence type="ECO:0000313" key="1">
    <source>
        <dbReference type="EMBL" id="MET3602622.1"/>
    </source>
</evidence>
<evidence type="ECO:0008006" key="5">
    <source>
        <dbReference type="Google" id="ProtNLM"/>
    </source>
</evidence>